<dbReference type="EMBL" id="MN126083">
    <property type="protein sequence ID" value="QDO16550.1"/>
    <property type="molecule type" value="mRNA"/>
</dbReference>
<dbReference type="PANTHER" id="PTHR47165:SF4">
    <property type="entry name" value="OS03G0429900 PROTEIN"/>
    <property type="match status" value="1"/>
</dbReference>
<evidence type="ECO:0000256" key="3">
    <source>
        <dbReference type="ARBA" id="ARBA00022771"/>
    </source>
</evidence>
<evidence type="ECO:0000259" key="6">
    <source>
        <dbReference type="Pfam" id="PF08646"/>
    </source>
</evidence>
<dbReference type="InterPro" id="IPR013955">
    <property type="entry name" value="Rep_factor-A_C"/>
</dbReference>
<dbReference type="FunFam" id="2.40.50.140:FF:000041">
    <property type="entry name" value="Replication protein A subunit"/>
    <property type="match status" value="1"/>
</dbReference>
<evidence type="ECO:0000256" key="1">
    <source>
        <dbReference type="ARBA" id="ARBA00005690"/>
    </source>
</evidence>
<evidence type="ECO:0000256" key="2">
    <source>
        <dbReference type="ARBA" id="ARBA00022723"/>
    </source>
</evidence>
<evidence type="ECO:0000259" key="7">
    <source>
        <dbReference type="Pfam" id="PF16900"/>
    </source>
</evidence>
<dbReference type="GO" id="GO:0003677">
    <property type="term" value="F:DNA binding"/>
    <property type="evidence" value="ECO:0007669"/>
    <property type="project" value="UniProtKB-KW"/>
</dbReference>
<dbReference type="Pfam" id="PF16900">
    <property type="entry name" value="REPA_OB_2"/>
    <property type="match status" value="2"/>
</dbReference>
<dbReference type="PANTHER" id="PTHR47165">
    <property type="entry name" value="OS03G0429900 PROTEIN"/>
    <property type="match status" value="1"/>
</dbReference>
<proteinExistence type="evidence at transcript level"/>
<accession>A0A516AGV7</accession>
<dbReference type="InterPro" id="IPR012340">
    <property type="entry name" value="NA-bd_OB-fold"/>
</dbReference>
<feature type="domain" description="Replication protein A OB" evidence="7">
    <location>
        <begin position="273"/>
        <end position="364"/>
    </location>
</feature>
<dbReference type="CDD" id="cd04474">
    <property type="entry name" value="RPA1_DBD_A"/>
    <property type="match status" value="1"/>
</dbReference>
<keyword evidence="5 8" id="KW-0238">DNA-binding</keyword>
<feature type="domain" description="Replication factor A C-terminal" evidence="6">
    <location>
        <begin position="445"/>
        <end position="578"/>
    </location>
</feature>
<organism evidence="8">
    <name type="scientific">Crypthecodinium cohnii</name>
    <name type="common">Dinoflagellate</name>
    <name type="synonym">Glenodinium cohnii</name>
    <dbReference type="NCBI Taxonomy" id="2866"/>
    <lineage>
        <taxon>Eukaryota</taxon>
        <taxon>Sar</taxon>
        <taxon>Alveolata</taxon>
        <taxon>Dinophyceae</taxon>
        <taxon>Gonyaulacales</taxon>
        <taxon>Crypthecodiniaceae</taxon>
        <taxon>Crypthecodinium</taxon>
    </lineage>
</organism>
<evidence type="ECO:0000256" key="5">
    <source>
        <dbReference type="ARBA" id="ARBA00023125"/>
    </source>
</evidence>
<keyword evidence="2" id="KW-0479">Metal-binding</keyword>
<name>A0A516AGV7_CRYCO</name>
<feature type="domain" description="Replication protein A OB" evidence="7">
    <location>
        <begin position="137"/>
        <end position="226"/>
    </location>
</feature>
<sequence length="598" mass="65728">MAAEQFLPISEISSYHTKWTICGRVTLKGQMRSFNRNGQTTSVFDVHLLDESQVEIRASFFGAMADTYYEKLQQGKCYTFSRGNVRVANRQYNRGCTHRYELVFDRDALIEETADKSSIDTVKYSFVDLHAVGQKTMPCTVDLCAVLVSHKPPTSFTSKDGKALVKRELVVADDTCTSLVVAIWGDRASQADAVFDGQPIVAFKGVTLREWNGSINGSLMEAGAMDMEPKFPEAERLRKWWGADGKTATLTALSNTTGSRREGLLDLKTLGEKSLPCVADLCGVVVSFRPSHAFTSSAGKDLVRREITVGDQSGSSITVTLWGDRAKQEDKLFENSPVVKLEGVLVKEWQGGRSGSMLENGALLFNPEGPEAAAVQAWWKEGGSTEKLSQLSQQNPGMGRGAANAKVVDVEEMRKAALAVGTEPEVYQIFCRLATVQTRKQGEPQPLYYMACQEPRDGSNLLCNKRVSEEGYCAACNRQGKQAARLNIRCRISDSTDSAWLTTFHEAAQGILKTTAQEIQAIESGENGREALELALRRKYFQEPMQVTVRAKLDSYNGETRPNVTCIDARPANRAAHGRAMLKSINQMLQATPLVGGA</sequence>
<dbReference type="Pfam" id="PF08646">
    <property type="entry name" value="Rep_fac-A_C"/>
    <property type="match status" value="1"/>
</dbReference>
<keyword evidence="4" id="KW-0862">Zinc</keyword>
<evidence type="ECO:0000313" key="8">
    <source>
        <dbReference type="EMBL" id="QDO16550.1"/>
    </source>
</evidence>
<evidence type="ECO:0000256" key="4">
    <source>
        <dbReference type="ARBA" id="ARBA00022833"/>
    </source>
</evidence>
<comment type="similarity">
    <text evidence="1">Belongs to the replication factor A protein 1 family.</text>
</comment>
<dbReference type="InterPro" id="IPR031657">
    <property type="entry name" value="REPA_OB_2"/>
</dbReference>
<reference evidence="8" key="1">
    <citation type="journal article" date="2019" name="Microorganisms">
        <title>DNA Damage Response Pathways in Dinoflagellates.</title>
        <authorList>
            <person name="Li C."/>
            <person name="Wong J."/>
        </authorList>
    </citation>
    <scope>NUCLEOTIDE SEQUENCE</scope>
</reference>
<dbReference type="InterPro" id="IPR047192">
    <property type="entry name" value="Euk_RPA1_DBD_C"/>
</dbReference>
<dbReference type="GO" id="GO:0008270">
    <property type="term" value="F:zinc ion binding"/>
    <property type="evidence" value="ECO:0007669"/>
    <property type="project" value="UniProtKB-KW"/>
</dbReference>
<dbReference type="CDD" id="cd04476">
    <property type="entry name" value="RPA1_DBD_C"/>
    <property type="match status" value="1"/>
</dbReference>
<keyword evidence="3" id="KW-0863">Zinc-finger</keyword>
<protein>
    <submittedName>
        <fullName evidence="8">Replication protein A 70 kDa DNA-binding subunit</fullName>
    </submittedName>
</protein>
<dbReference type="Gene3D" id="2.40.50.140">
    <property type="entry name" value="Nucleic acid-binding proteins"/>
    <property type="match status" value="4"/>
</dbReference>
<dbReference type="AlphaFoldDB" id="A0A516AGV7"/>
<dbReference type="CDD" id="cd04475">
    <property type="entry name" value="RPA1_DBD_B"/>
    <property type="match status" value="2"/>
</dbReference>
<dbReference type="SUPFAM" id="SSF50249">
    <property type="entry name" value="Nucleic acid-binding proteins"/>
    <property type="match status" value="4"/>
</dbReference>